<keyword evidence="9 11" id="KW-0704">Schiff base</keyword>
<evidence type="ECO:0000256" key="3">
    <source>
        <dbReference type="ARBA" id="ARBA00004857"/>
    </source>
</evidence>
<dbReference type="SUPFAM" id="SSF51569">
    <property type="entry name" value="Aldolase"/>
    <property type="match status" value="1"/>
</dbReference>
<dbReference type="AlphaFoldDB" id="A0A553JZ43"/>
<dbReference type="PIRSF" id="PIRSF036915">
    <property type="entry name" value="Trnald_Bac_Plnt"/>
    <property type="match status" value="1"/>
</dbReference>
<comment type="function">
    <text evidence="1 11">Transaldolase is important for the balance of metabolites in the pentose-phosphate pathway.</text>
</comment>
<dbReference type="RefSeq" id="WP_143938471.1">
    <property type="nucleotide sequence ID" value="NZ_VKKG01000004.1"/>
</dbReference>
<evidence type="ECO:0000256" key="10">
    <source>
        <dbReference type="ARBA" id="ARBA00048810"/>
    </source>
</evidence>
<dbReference type="PANTHER" id="PTHR10683:SF31">
    <property type="entry name" value="TRANSALDOLASE"/>
    <property type="match status" value="1"/>
</dbReference>
<dbReference type="InterPro" id="IPR001585">
    <property type="entry name" value="TAL/FSA"/>
</dbReference>
<gene>
    <name evidence="11 12" type="primary">tal</name>
    <name evidence="12" type="ORF">FOJ82_10650</name>
</gene>
<comment type="similarity">
    <text evidence="4 11">Belongs to the transaldolase family. Type 2 subfamily.</text>
</comment>
<dbReference type="OrthoDB" id="9809101at2"/>
<evidence type="ECO:0000256" key="4">
    <source>
        <dbReference type="ARBA" id="ARBA00008426"/>
    </source>
</evidence>
<comment type="caution">
    <text evidence="12">The sequence shown here is derived from an EMBL/GenBank/DDBJ whole genome shotgun (WGS) entry which is preliminary data.</text>
</comment>
<dbReference type="NCBIfam" id="TIGR00876">
    <property type="entry name" value="tal_mycobact"/>
    <property type="match status" value="1"/>
</dbReference>
<comment type="subcellular location">
    <subcellularLocation>
        <location evidence="2 11">Cytoplasm</location>
    </subcellularLocation>
</comment>
<dbReference type="InterPro" id="IPR004732">
    <property type="entry name" value="Transaldolase_2"/>
</dbReference>
<comment type="pathway">
    <text evidence="3 11">Carbohydrate degradation; pentose phosphate pathway; D-glyceraldehyde 3-phosphate and beta-D-fructose 6-phosphate from D-ribose 5-phosphate and D-xylulose 5-phosphate (non-oxidative stage): step 2/3.</text>
</comment>
<evidence type="ECO:0000256" key="8">
    <source>
        <dbReference type="ARBA" id="ARBA00023126"/>
    </source>
</evidence>
<dbReference type="Proteomes" id="UP000317638">
    <property type="component" value="Unassembled WGS sequence"/>
</dbReference>
<reference evidence="12 13" key="1">
    <citation type="submission" date="2019-07" db="EMBL/GenBank/DDBJ databases">
        <authorList>
            <person name="Zhou L.-Y."/>
        </authorList>
    </citation>
    <scope>NUCLEOTIDE SEQUENCE [LARGE SCALE GENOMIC DNA]</scope>
    <source>
        <strain evidence="12 13">YIM 101269</strain>
    </source>
</reference>
<dbReference type="PANTHER" id="PTHR10683">
    <property type="entry name" value="TRANSALDOLASE"/>
    <property type="match status" value="1"/>
</dbReference>
<evidence type="ECO:0000313" key="13">
    <source>
        <dbReference type="Proteomes" id="UP000317638"/>
    </source>
</evidence>
<dbReference type="GO" id="GO:0005975">
    <property type="term" value="P:carbohydrate metabolic process"/>
    <property type="evidence" value="ECO:0007669"/>
    <property type="project" value="InterPro"/>
</dbReference>
<dbReference type="HAMAP" id="MF_00493">
    <property type="entry name" value="Transaldolase_2"/>
    <property type="match status" value="1"/>
</dbReference>
<keyword evidence="8 11" id="KW-0570">Pentose shunt</keyword>
<evidence type="ECO:0000256" key="2">
    <source>
        <dbReference type="ARBA" id="ARBA00004496"/>
    </source>
</evidence>
<dbReference type="NCBIfam" id="NF002881">
    <property type="entry name" value="PRK03343.1"/>
    <property type="match status" value="1"/>
</dbReference>
<evidence type="ECO:0000256" key="5">
    <source>
        <dbReference type="ARBA" id="ARBA00013151"/>
    </source>
</evidence>
<protein>
    <recommendedName>
        <fullName evidence="5 11">Transaldolase</fullName>
        <ecNumber evidence="5 11">2.2.1.2</ecNumber>
    </recommendedName>
</protein>
<accession>A0A553JZ43</accession>
<name>A0A553JZ43_9ACTN</name>
<comment type="catalytic activity">
    <reaction evidence="10 11">
        <text>D-sedoheptulose 7-phosphate + D-glyceraldehyde 3-phosphate = D-erythrose 4-phosphate + beta-D-fructose 6-phosphate</text>
        <dbReference type="Rhea" id="RHEA:17053"/>
        <dbReference type="ChEBI" id="CHEBI:16897"/>
        <dbReference type="ChEBI" id="CHEBI:57483"/>
        <dbReference type="ChEBI" id="CHEBI:57634"/>
        <dbReference type="ChEBI" id="CHEBI:59776"/>
        <dbReference type="EC" id="2.2.1.2"/>
    </reaction>
</comment>
<dbReference type="InterPro" id="IPR018225">
    <property type="entry name" value="Transaldolase_AS"/>
</dbReference>
<dbReference type="GO" id="GO:0005737">
    <property type="term" value="C:cytoplasm"/>
    <property type="evidence" value="ECO:0007669"/>
    <property type="project" value="UniProtKB-SubCell"/>
</dbReference>
<dbReference type="Pfam" id="PF00923">
    <property type="entry name" value="TAL_FSA"/>
    <property type="match status" value="1"/>
</dbReference>
<dbReference type="EMBL" id="VKKG01000004">
    <property type="protein sequence ID" value="TRY17731.1"/>
    <property type="molecule type" value="Genomic_DNA"/>
</dbReference>
<sequence length="368" mass="40012">MTDRLKELSRAGVSIWLDDLSRDRLESGNLAELTRTHSVVGVTSNPSIFAKALSDGEAYTEQLRGLKAAGETDPEDVITTLTTDDIRNACDLFRPIYDATAGFDGRVSLEVDPRLAHDLDATVAQARALHALVDRENLHIKIPATDAGLQAITATIAAGISVNVTLIFSVQRYEQVLDAYLSGLEQAQRDGVDLSKIHSVASIFVSRNDVEVDKRLEAIGSDEALALRGRVGLAISWLSHEAYAKVTASERWQALASAGANVQRPLWASTGTKSKEYSDVLYVEELITQGVVNTMPEKTLEAFADHGEVRGDTVVGRYDEGRRVIEALRAVGVDLDDVNATVEAEGVTKFIDPWVELIDTVQQQLDAV</sequence>
<evidence type="ECO:0000256" key="9">
    <source>
        <dbReference type="ARBA" id="ARBA00023270"/>
    </source>
</evidence>
<keyword evidence="13" id="KW-1185">Reference proteome</keyword>
<dbReference type="CDD" id="cd00955">
    <property type="entry name" value="Transaldolase_like"/>
    <property type="match status" value="1"/>
</dbReference>
<evidence type="ECO:0000313" key="12">
    <source>
        <dbReference type="EMBL" id="TRY17731.1"/>
    </source>
</evidence>
<dbReference type="Gene3D" id="3.20.20.70">
    <property type="entry name" value="Aldolase class I"/>
    <property type="match status" value="1"/>
</dbReference>
<evidence type="ECO:0000256" key="7">
    <source>
        <dbReference type="ARBA" id="ARBA00022679"/>
    </source>
</evidence>
<dbReference type="InterPro" id="IPR013785">
    <property type="entry name" value="Aldolase_TIM"/>
</dbReference>
<dbReference type="GO" id="GO:0006098">
    <property type="term" value="P:pentose-phosphate shunt"/>
    <property type="evidence" value="ECO:0007669"/>
    <property type="project" value="UniProtKB-UniRule"/>
</dbReference>
<evidence type="ECO:0000256" key="1">
    <source>
        <dbReference type="ARBA" id="ARBA00003518"/>
    </source>
</evidence>
<evidence type="ECO:0000256" key="11">
    <source>
        <dbReference type="HAMAP-Rule" id="MF_00493"/>
    </source>
</evidence>
<keyword evidence="7 11" id="KW-0808">Transferase</keyword>
<dbReference type="PROSITE" id="PS01054">
    <property type="entry name" value="TRANSALDOLASE_1"/>
    <property type="match status" value="1"/>
</dbReference>
<proteinExistence type="inferred from homology"/>
<evidence type="ECO:0000256" key="6">
    <source>
        <dbReference type="ARBA" id="ARBA00022490"/>
    </source>
</evidence>
<dbReference type="UniPathway" id="UPA00115">
    <property type="reaction ID" value="UER00414"/>
</dbReference>
<dbReference type="GO" id="GO:0004801">
    <property type="term" value="F:transaldolase activity"/>
    <property type="evidence" value="ECO:0007669"/>
    <property type="project" value="UniProtKB-UniRule"/>
</dbReference>
<dbReference type="EC" id="2.2.1.2" evidence="5 11"/>
<feature type="active site" description="Schiff-base intermediate with substrate" evidence="11">
    <location>
        <position position="141"/>
    </location>
</feature>
<keyword evidence="6 11" id="KW-0963">Cytoplasm</keyword>
<organism evidence="12 13">
    <name type="scientific">Tessaracoccus rhinocerotis</name>
    <dbReference type="NCBI Taxonomy" id="1689449"/>
    <lineage>
        <taxon>Bacteria</taxon>
        <taxon>Bacillati</taxon>
        <taxon>Actinomycetota</taxon>
        <taxon>Actinomycetes</taxon>
        <taxon>Propionibacteriales</taxon>
        <taxon>Propionibacteriaceae</taxon>
        <taxon>Tessaracoccus</taxon>
    </lineage>
</organism>